<dbReference type="CDD" id="cd02619">
    <property type="entry name" value="Peptidase_C1"/>
    <property type="match status" value="1"/>
</dbReference>
<proteinExistence type="inferred from homology"/>
<protein>
    <submittedName>
        <fullName evidence="3">C1 family peptidase</fullName>
    </submittedName>
</protein>
<dbReference type="EMBL" id="JACVVD010000004">
    <property type="protein sequence ID" value="MBD0381272.1"/>
    <property type="molecule type" value="Genomic_DNA"/>
</dbReference>
<feature type="domain" description="Peptidase C1A papain C-terminal" evidence="2">
    <location>
        <begin position="27"/>
        <end position="243"/>
    </location>
</feature>
<organism evidence="3 4">
    <name type="scientific">Paenibacillus sedimenti</name>
    <dbReference type="NCBI Taxonomy" id="2770274"/>
    <lineage>
        <taxon>Bacteria</taxon>
        <taxon>Bacillati</taxon>
        <taxon>Bacillota</taxon>
        <taxon>Bacilli</taxon>
        <taxon>Bacillales</taxon>
        <taxon>Paenibacillaceae</taxon>
        <taxon>Paenibacillus</taxon>
    </lineage>
</organism>
<reference evidence="3" key="1">
    <citation type="submission" date="2020-09" db="EMBL/GenBank/DDBJ databases">
        <title>Draft Genome Sequence of Paenibacillus sp. WST5.</title>
        <authorList>
            <person name="Bao Z."/>
        </authorList>
    </citation>
    <scope>NUCLEOTIDE SEQUENCE</scope>
    <source>
        <strain evidence="3">WST5</strain>
    </source>
</reference>
<dbReference type="Gene3D" id="3.90.70.10">
    <property type="entry name" value="Cysteine proteinases"/>
    <property type="match status" value="1"/>
</dbReference>
<comment type="caution">
    <text evidence="3">The sequence shown here is derived from an EMBL/GenBank/DDBJ whole genome shotgun (WGS) entry which is preliminary data.</text>
</comment>
<dbReference type="Pfam" id="PF00112">
    <property type="entry name" value="Peptidase_C1"/>
    <property type="match status" value="1"/>
</dbReference>
<sequence>MTERKYLNKPDKQDNRDLLFAVRGVATPYEVDLRPKDAAGIFDQGYLGSCTANAICAFVSYLDKNFTYPSRLHFNYSVLFLYWKEREIEGTIDYDSGAYIRDGMKVAQKIGLAAGGTYPTEVSEFRSTPTQEAYDTAKHHKITEYRRLNANTPAQLKESLANGFPVVMGIEIYSSFEGDEVALTGVVPMPDRQSETFLGGHAVLAMGYTHIDGKEYIICRNSWGKGWGDKGYFYLPMDFVGRMISDMWTGR</sequence>
<dbReference type="InterPro" id="IPR013128">
    <property type="entry name" value="Peptidase_C1A"/>
</dbReference>
<dbReference type="InterPro" id="IPR025661">
    <property type="entry name" value="Pept_asp_AS"/>
</dbReference>
<name>A0A926KNT6_9BACL</name>
<dbReference type="RefSeq" id="WP_188175062.1">
    <property type="nucleotide sequence ID" value="NZ_JACVVD010000004.1"/>
</dbReference>
<dbReference type="PANTHER" id="PTHR12411">
    <property type="entry name" value="CYSTEINE PROTEASE FAMILY C1-RELATED"/>
    <property type="match status" value="1"/>
</dbReference>
<keyword evidence="4" id="KW-1185">Reference proteome</keyword>
<evidence type="ECO:0000313" key="3">
    <source>
        <dbReference type="EMBL" id="MBD0381272.1"/>
    </source>
</evidence>
<comment type="similarity">
    <text evidence="1">Belongs to the peptidase C1 family.</text>
</comment>
<accession>A0A926KNT6</accession>
<dbReference type="SMART" id="SM00645">
    <property type="entry name" value="Pept_C1"/>
    <property type="match status" value="1"/>
</dbReference>
<dbReference type="GO" id="GO:0006508">
    <property type="term" value="P:proteolysis"/>
    <property type="evidence" value="ECO:0007669"/>
    <property type="project" value="InterPro"/>
</dbReference>
<dbReference type="Proteomes" id="UP000650466">
    <property type="component" value="Unassembled WGS sequence"/>
</dbReference>
<gene>
    <name evidence="3" type="ORF">ICC18_14195</name>
</gene>
<dbReference type="GO" id="GO:0008234">
    <property type="term" value="F:cysteine-type peptidase activity"/>
    <property type="evidence" value="ECO:0007669"/>
    <property type="project" value="InterPro"/>
</dbReference>
<evidence type="ECO:0000259" key="2">
    <source>
        <dbReference type="SMART" id="SM00645"/>
    </source>
</evidence>
<evidence type="ECO:0000256" key="1">
    <source>
        <dbReference type="ARBA" id="ARBA00008455"/>
    </source>
</evidence>
<dbReference type="SUPFAM" id="SSF54001">
    <property type="entry name" value="Cysteine proteinases"/>
    <property type="match status" value="1"/>
</dbReference>
<dbReference type="InterPro" id="IPR038765">
    <property type="entry name" value="Papain-like_cys_pep_sf"/>
</dbReference>
<dbReference type="PROSITE" id="PS00640">
    <property type="entry name" value="THIOL_PROTEASE_ASN"/>
    <property type="match status" value="1"/>
</dbReference>
<dbReference type="InterPro" id="IPR000668">
    <property type="entry name" value="Peptidase_C1A_C"/>
</dbReference>
<evidence type="ECO:0000313" key="4">
    <source>
        <dbReference type="Proteomes" id="UP000650466"/>
    </source>
</evidence>
<dbReference type="AlphaFoldDB" id="A0A926KNT6"/>